<evidence type="ECO:0000313" key="2">
    <source>
        <dbReference type="Proteomes" id="UP000033996"/>
    </source>
</evidence>
<proteinExistence type="predicted"/>
<comment type="caution">
    <text evidence="1">The sequence shown here is derived from an EMBL/GenBank/DDBJ whole genome shotgun (WGS) entry which is preliminary data.</text>
</comment>
<protein>
    <recommendedName>
        <fullName evidence="3">YkgJ family cysteine cluster protein</fullName>
    </recommendedName>
</protein>
<dbReference type="Proteomes" id="UP000033996">
    <property type="component" value="Unassembled WGS sequence"/>
</dbReference>
<gene>
    <name evidence="1" type="ORF">UT35_C0002G0011</name>
</gene>
<organism evidence="1 2">
    <name type="scientific">Candidatus Yanofskybacteria bacterium GW2011_GWD1_39_16</name>
    <dbReference type="NCBI Taxonomy" id="1619030"/>
    <lineage>
        <taxon>Bacteria</taxon>
        <taxon>Candidatus Yanofskyibacteriota</taxon>
    </lineage>
</organism>
<dbReference type="InterPro" id="IPR005358">
    <property type="entry name" value="Puta_zinc/iron-chelating_dom"/>
</dbReference>
<name>A0A837HUM2_9BACT</name>
<sequence>MFKKMNCNIQQCKAECCGAVPLAQSFKKFPFARKCEVKDFDDFFIATDENLTCGFLNENYKCSIYEVRANLCRKFGNGKHKLLECEFLK</sequence>
<evidence type="ECO:0000313" key="1">
    <source>
        <dbReference type="EMBL" id="KKR09561.1"/>
    </source>
</evidence>
<dbReference type="EMBL" id="LBWL01000002">
    <property type="protein sequence ID" value="KKR09561.1"/>
    <property type="molecule type" value="Genomic_DNA"/>
</dbReference>
<dbReference type="Pfam" id="PF03692">
    <property type="entry name" value="CxxCxxCC"/>
    <property type="match status" value="1"/>
</dbReference>
<reference evidence="1 2" key="1">
    <citation type="journal article" date="2015" name="Nature">
        <title>rRNA introns, odd ribosomes, and small enigmatic genomes across a large radiation of phyla.</title>
        <authorList>
            <person name="Brown C.T."/>
            <person name="Hug L.A."/>
            <person name="Thomas B.C."/>
            <person name="Sharon I."/>
            <person name="Castelle C.J."/>
            <person name="Singh A."/>
            <person name="Wilkins M.J."/>
            <person name="Williams K.H."/>
            <person name="Banfield J.F."/>
        </authorList>
    </citation>
    <scope>NUCLEOTIDE SEQUENCE [LARGE SCALE GENOMIC DNA]</scope>
</reference>
<dbReference type="AlphaFoldDB" id="A0A837HUM2"/>
<evidence type="ECO:0008006" key="3">
    <source>
        <dbReference type="Google" id="ProtNLM"/>
    </source>
</evidence>
<accession>A0A837HUM2</accession>